<protein>
    <submittedName>
        <fullName evidence="7">Ribosomal protein S5, C-terminal domain-containing protein</fullName>
    </submittedName>
</protein>
<evidence type="ECO:0000256" key="5">
    <source>
        <dbReference type="RuleBase" id="RU003823"/>
    </source>
</evidence>
<gene>
    <name evidence="7" type="ORF">B0T26DRAFT_755929</name>
</gene>
<reference evidence="7" key="1">
    <citation type="submission" date="2023-06" db="EMBL/GenBank/DDBJ databases">
        <title>Genome-scale phylogeny and comparative genomics of the fungal order Sordariales.</title>
        <authorList>
            <consortium name="Lawrence Berkeley National Laboratory"/>
            <person name="Hensen N."/>
            <person name="Bonometti L."/>
            <person name="Westerberg I."/>
            <person name="Brannstrom I.O."/>
            <person name="Guillou S."/>
            <person name="Cros-Aarteil S."/>
            <person name="Calhoun S."/>
            <person name="Haridas S."/>
            <person name="Kuo A."/>
            <person name="Mondo S."/>
            <person name="Pangilinan J."/>
            <person name="Riley R."/>
            <person name="LaButti K."/>
            <person name="Andreopoulos B."/>
            <person name="Lipzen A."/>
            <person name="Chen C."/>
            <person name="Yanf M."/>
            <person name="Daum C."/>
            <person name="Ng V."/>
            <person name="Clum A."/>
            <person name="Steindorff A."/>
            <person name="Ohm R."/>
            <person name="Martin F."/>
            <person name="Silar P."/>
            <person name="Natvig D."/>
            <person name="Lalanne C."/>
            <person name="Gautier V."/>
            <person name="Ament-velasquez S.L."/>
            <person name="Kruys A."/>
            <person name="Hutchinson M.I."/>
            <person name="Powell A.J."/>
            <person name="Barry K."/>
            <person name="Miller A.N."/>
            <person name="Grigoriev I.V."/>
            <person name="Debuchy R."/>
            <person name="Gladieux P."/>
            <person name="Thoren M.H."/>
            <person name="Johannesson H."/>
        </authorList>
    </citation>
    <scope>NUCLEOTIDE SEQUENCE</scope>
    <source>
        <strain evidence="7">SMH2392-1A</strain>
    </source>
</reference>
<dbReference type="PROSITE" id="PS50881">
    <property type="entry name" value="S5_DSRBD"/>
    <property type="match status" value="1"/>
</dbReference>
<dbReference type="FunFam" id="3.30.230.10:FF:000002">
    <property type="entry name" value="30S ribosomal protein S5"/>
    <property type="match status" value="1"/>
</dbReference>
<keyword evidence="3 4" id="KW-0687">Ribonucleoprotein</keyword>
<dbReference type="Gene3D" id="3.30.160.20">
    <property type="match status" value="1"/>
</dbReference>
<dbReference type="PANTHER" id="PTHR48277">
    <property type="entry name" value="MITOCHONDRIAL RIBOSOMAL PROTEIN S5"/>
    <property type="match status" value="1"/>
</dbReference>
<dbReference type="GO" id="GO:0003723">
    <property type="term" value="F:RNA binding"/>
    <property type="evidence" value="ECO:0007669"/>
    <property type="project" value="InterPro"/>
</dbReference>
<name>A0AA39ZZH1_9PEZI</name>
<dbReference type="AlphaFoldDB" id="A0AA39ZZH1"/>
<dbReference type="GO" id="GO:0006412">
    <property type="term" value="P:translation"/>
    <property type="evidence" value="ECO:0007669"/>
    <property type="project" value="InterPro"/>
</dbReference>
<dbReference type="GO" id="GO:1990904">
    <property type="term" value="C:ribonucleoprotein complex"/>
    <property type="evidence" value="ECO:0007669"/>
    <property type="project" value="UniProtKB-UniRule"/>
</dbReference>
<dbReference type="InterPro" id="IPR005324">
    <property type="entry name" value="Ribosomal_uS5_C"/>
</dbReference>
<dbReference type="GeneID" id="85329297"/>
<evidence type="ECO:0000256" key="4">
    <source>
        <dbReference type="PROSITE-ProRule" id="PRU00268"/>
    </source>
</evidence>
<dbReference type="GO" id="GO:0003735">
    <property type="term" value="F:structural constituent of ribosome"/>
    <property type="evidence" value="ECO:0007669"/>
    <property type="project" value="UniProtKB-UniRule"/>
</dbReference>
<comment type="caution">
    <text evidence="7">The sequence shown here is derived from an EMBL/GenBank/DDBJ whole genome shotgun (WGS) entry which is preliminary data.</text>
</comment>
<comment type="similarity">
    <text evidence="1 5">Belongs to the universal ribosomal protein uS5 family.</text>
</comment>
<evidence type="ECO:0000256" key="2">
    <source>
        <dbReference type="ARBA" id="ARBA00022980"/>
    </source>
</evidence>
<dbReference type="Pfam" id="PF03719">
    <property type="entry name" value="Ribosomal_S5_C"/>
    <property type="match status" value="1"/>
</dbReference>
<dbReference type="SUPFAM" id="SSF54211">
    <property type="entry name" value="Ribosomal protein S5 domain 2-like"/>
    <property type="match status" value="1"/>
</dbReference>
<organism evidence="7 8">
    <name type="scientific">Lasiosphaeria miniovina</name>
    <dbReference type="NCBI Taxonomy" id="1954250"/>
    <lineage>
        <taxon>Eukaryota</taxon>
        <taxon>Fungi</taxon>
        <taxon>Dikarya</taxon>
        <taxon>Ascomycota</taxon>
        <taxon>Pezizomycotina</taxon>
        <taxon>Sordariomycetes</taxon>
        <taxon>Sordariomycetidae</taxon>
        <taxon>Sordariales</taxon>
        <taxon>Lasiosphaeriaceae</taxon>
        <taxon>Lasiosphaeria</taxon>
    </lineage>
</organism>
<dbReference type="SUPFAM" id="SSF54768">
    <property type="entry name" value="dsRNA-binding domain-like"/>
    <property type="match status" value="1"/>
</dbReference>
<dbReference type="Pfam" id="PF00333">
    <property type="entry name" value="Ribosomal_S5"/>
    <property type="match status" value="1"/>
</dbReference>
<dbReference type="EMBL" id="JAUIRO010000007">
    <property type="protein sequence ID" value="KAK0706425.1"/>
    <property type="molecule type" value="Genomic_DNA"/>
</dbReference>
<evidence type="ECO:0000313" key="7">
    <source>
        <dbReference type="EMBL" id="KAK0706425.1"/>
    </source>
</evidence>
<dbReference type="PANTHER" id="PTHR48277:SF1">
    <property type="entry name" value="MITOCHONDRIAL RIBOSOMAL PROTEIN S5"/>
    <property type="match status" value="1"/>
</dbReference>
<dbReference type="InterPro" id="IPR014721">
    <property type="entry name" value="Ribsml_uS5_D2-typ_fold_subgr"/>
</dbReference>
<feature type="domain" description="S5 DRBM" evidence="6">
    <location>
        <begin position="295"/>
        <end position="358"/>
    </location>
</feature>
<evidence type="ECO:0000256" key="1">
    <source>
        <dbReference type="ARBA" id="ARBA00008945"/>
    </source>
</evidence>
<sequence>MSVARPLARSLFSRRLVALSTPPAQPCHHHSFHTSPPLAVRRRPRFKNIRAADMGLVTEEKVEQFAQQNFPRFTPEEVAELSKRFSPEQITALEAGEASIDPKDLTVQGRLRVDPYILPYIEDFADIQPIVDKRPKNKAPPDPTARFMDLDEFTADLVEWADKFKTGDPTGTMKRLGDFVPEKWRHADEKNWPAGVRDKAKKDFLRYVETESSNTSSGVLTDADVLEYILERSSMTDKNRQSNSLLAPALPNKVPGVAGLYKNAIDPADEGLDDSGIYQDLKKRTGMTVRQILSLRVKVIVRRYVVNQTRLGKVRSASIMAFAGNENGWLGIGMAKSTESPLAMEKAKLLAIADMKPIPRYENRTVYGNTEGKVGATVVQLFPRPPGFGLRVPFRIFELCRAAGIRDLAAKMPRARSPMNSVKALHQALMSQKDPEKIAKGRGRKLVDVRKVYYGGAVY</sequence>
<accession>A0AA39ZZH1</accession>
<dbReference type="InterPro" id="IPR000851">
    <property type="entry name" value="Ribosomal_uS5"/>
</dbReference>
<evidence type="ECO:0000259" key="6">
    <source>
        <dbReference type="PROSITE" id="PS50881"/>
    </source>
</evidence>
<evidence type="ECO:0000256" key="3">
    <source>
        <dbReference type="ARBA" id="ARBA00023274"/>
    </source>
</evidence>
<keyword evidence="2 4" id="KW-0689">Ribosomal protein</keyword>
<dbReference type="RefSeq" id="XP_060291519.1">
    <property type="nucleotide sequence ID" value="XM_060446027.1"/>
</dbReference>
<dbReference type="Gene3D" id="3.30.230.10">
    <property type="match status" value="1"/>
</dbReference>
<dbReference type="GO" id="GO:0005737">
    <property type="term" value="C:cytoplasm"/>
    <property type="evidence" value="ECO:0007669"/>
    <property type="project" value="UniProtKB-ARBA"/>
</dbReference>
<dbReference type="InterPro" id="IPR020568">
    <property type="entry name" value="Ribosomal_Su5_D2-typ_SF"/>
</dbReference>
<evidence type="ECO:0000313" key="8">
    <source>
        <dbReference type="Proteomes" id="UP001172101"/>
    </source>
</evidence>
<dbReference type="Proteomes" id="UP001172101">
    <property type="component" value="Unassembled WGS sequence"/>
</dbReference>
<dbReference type="GO" id="GO:0005840">
    <property type="term" value="C:ribosome"/>
    <property type="evidence" value="ECO:0007669"/>
    <property type="project" value="UniProtKB-KW"/>
</dbReference>
<keyword evidence="8" id="KW-1185">Reference proteome</keyword>
<dbReference type="InterPro" id="IPR013810">
    <property type="entry name" value="Ribosomal_uS5_N"/>
</dbReference>
<proteinExistence type="inferred from homology"/>